<accession>A0A218YZ56</accession>
<reference evidence="2 3" key="1">
    <citation type="submission" date="2017-04" db="EMBL/GenBank/DDBJ databases">
        <title>Draft genome sequence of Marssonina coronaria NL1: causal agent of apple blotch.</title>
        <authorList>
            <person name="Cheng Q."/>
        </authorList>
    </citation>
    <scope>NUCLEOTIDE SEQUENCE [LARGE SCALE GENOMIC DNA]</scope>
    <source>
        <strain evidence="2 3">NL1</strain>
    </source>
</reference>
<dbReference type="Proteomes" id="UP000242519">
    <property type="component" value="Unassembled WGS sequence"/>
</dbReference>
<sequence length="95" mass="10523">MGSKRRFGWRKAAASLPVYRRIESTQMALRGRAVLLCAAQQHENGSVAGDVRVRVMMTVTEQTSDAQRRAGMEGPANSEQQPVKDDDLQAPSHDR</sequence>
<evidence type="ECO:0000313" key="3">
    <source>
        <dbReference type="Proteomes" id="UP000242519"/>
    </source>
</evidence>
<dbReference type="AlphaFoldDB" id="A0A218YZ56"/>
<organism evidence="2 3">
    <name type="scientific">Diplocarpon coronariae</name>
    <dbReference type="NCBI Taxonomy" id="2795749"/>
    <lineage>
        <taxon>Eukaryota</taxon>
        <taxon>Fungi</taxon>
        <taxon>Dikarya</taxon>
        <taxon>Ascomycota</taxon>
        <taxon>Pezizomycotina</taxon>
        <taxon>Leotiomycetes</taxon>
        <taxon>Helotiales</taxon>
        <taxon>Drepanopezizaceae</taxon>
        <taxon>Diplocarpon</taxon>
    </lineage>
</organism>
<dbReference type="InParanoid" id="A0A218YZ56"/>
<comment type="caution">
    <text evidence="2">The sequence shown here is derived from an EMBL/GenBank/DDBJ whole genome shotgun (WGS) entry which is preliminary data.</text>
</comment>
<protein>
    <submittedName>
        <fullName evidence="2">Uncharacterized protein</fullName>
    </submittedName>
</protein>
<feature type="compositionally biased region" description="Basic and acidic residues" evidence="1">
    <location>
        <begin position="82"/>
        <end position="95"/>
    </location>
</feature>
<dbReference type="EMBL" id="MZNU01000292">
    <property type="protein sequence ID" value="OWP01087.1"/>
    <property type="molecule type" value="Genomic_DNA"/>
</dbReference>
<proteinExistence type="predicted"/>
<gene>
    <name evidence="2" type="ORF">B2J93_4819</name>
</gene>
<name>A0A218YZ56_9HELO</name>
<feature type="region of interest" description="Disordered" evidence="1">
    <location>
        <begin position="60"/>
        <end position="95"/>
    </location>
</feature>
<evidence type="ECO:0000313" key="2">
    <source>
        <dbReference type="EMBL" id="OWP01087.1"/>
    </source>
</evidence>
<keyword evidence="3" id="KW-1185">Reference proteome</keyword>
<evidence type="ECO:0000256" key="1">
    <source>
        <dbReference type="SAM" id="MobiDB-lite"/>
    </source>
</evidence>